<evidence type="ECO:0000313" key="1">
    <source>
        <dbReference type="EMBL" id="SVE34761.1"/>
    </source>
</evidence>
<reference evidence="1" key="1">
    <citation type="submission" date="2018-05" db="EMBL/GenBank/DDBJ databases">
        <authorList>
            <person name="Lanie J.A."/>
            <person name="Ng W.-L."/>
            <person name="Kazmierczak K.M."/>
            <person name="Andrzejewski T.M."/>
            <person name="Davidsen T.M."/>
            <person name="Wayne K.J."/>
            <person name="Tettelin H."/>
            <person name="Glass J.I."/>
            <person name="Rusch D."/>
            <person name="Podicherti R."/>
            <person name="Tsui H.-C.T."/>
            <person name="Winkler M.E."/>
        </authorList>
    </citation>
    <scope>NUCLEOTIDE SEQUENCE</scope>
</reference>
<protein>
    <submittedName>
        <fullName evidence="1">Uncharacterized protein</fullName>
    </submittedName>
</protein>
<gene>
    <name evidence="1" type="ORF">METZ01_LOCUS487615</name>
</gene>
<dbReference type="AlphaFoldDB" id="A0A383CRK1"/>
<proteinExistence type="predicted"/>
<sequence length="81" mass="8910">MAELTIYFLSFSQTSNSNFTFSKCSIVCFTTLTNFTISLVFGKIHCVPSLSYSNSNQFSKSMSVAGSPVCSNFKAKFPYSS</sequence>
<accession>A0A383CRK1</accession>
<name>A0A383CRK1_9ZZZZ</name>
<dbReference type="EMBL" id="UINC01211035">
    <property type="protein sequence ID" value="SVE34761.1"/>
    <property type="molecule type" value="Genomic_DNA"/>
</dbReference>
<organism evidence="1">
    <name type="scientific">marine metagenome</name>
    <dbReference type="NCBI Taxonomy" id="408172"/>
    <lineage>
        <taxon>unclassified sequences</taxon>
        <taxon>metagenomes</taxon>
        <taxon>ecological metagenomes</taxon>
    </lineage>
</organism>